<dbReference type="InterPro" id="IPR042231">
    <property type="entry name" value="Cho/carn_acyl_trans_2"/>
</dbReference>
<dbReference type="InterPro" id="IPR000542">
    <property type="entry name" value="Carn_acyl_trans"/>
</dbReference>
<dbReference type="InterPro" id="IPR023213">
    <property type="entry name" value="CAT-like_dom_sf"/>
</dbReference>
<feature type="active site" description="Proton acceptor" evidence="4">
    <location>
        <position position="366"/>
    </location>
</feature>
<evidence type="ECO:0000313" key="7">
    <source>
        <dbReference type="EMBL" id="RKP26829.1"/>
    </source>
</evidence>
<keyword evidence="8" id="KW-1185">Reference proteome</keyword>
<organism evidence="7 8">
    <name type="scientific">Syncephalis pseudoplumigaleata</name>
    <dbReference type="NCBI Taxonomy" id="1712513"/>
    <lineage>
        <taxon>Eukaryota</taxon>
        <taxon>Fungi</taxon>
        <taxon>Fungi incertae sedis</taxon>
        <taxon>Zoopagomycota</taxon>
        <taxon>Zoopagomycotina</taxon>
        <taxon>Zoopagomycetes</taxon>
        <taxon>Zoopagales</taxon>
        <taxon>Piptocephalidaceae</taxon>
        <taxon>Syncephalis</taxon>
    </lineage>
</organism>
<dbReference type="Pfam" id="PF00755">
    <property type="entry name" value="Carn_acyltransf"/>
    <property type="match status" value="1"/>
</dbReference>
<dbReference type="PANTHER" id="PTHR22589:SF107">
    <property type="entry name" value="CHOLINE_CARNITINE ACYLTRANSFERASE DOMAIN-CONTAINING PROTEIN"/>
    <property type="match status" value="1"/>
</dbReference>
<sequence length="646" mass="72386">MDEHRPSTVWSVSLCPRRDVDDPCAYRDHSRHARPYGTAAEAPAAPRTFELQSKLPRLPIPSLEETSQRYLRSLVPLLTPEEYRRSEAAVQEFIKPHGLGEELQHRLQQLEQTSPHSWLEDIWLNKAYLEWREPSMINVNWWAQFTDGPSGLFHPAPPRGEFTAFQIRRAASFTSGLLDINDQLNNQTYTVEMARDRPMCMHQYQCQFGGARIAEHPADRITTVYPALARHIVVLVRDQVFKVPVIAENGKRVPVQLLEKQLAAVVKMAREDDAQPPVGLLTAGHRDRWADARARLSSLSDSNRRTLDAIDTALFAICLDDRPASLNYDEAHKELFHGGNARNRWFDKPMQIIIANNGRGGVNGEHTPADAVTPGMFFEAILKAEPSRDPANVDTTAPLASPEHLTWTVDSSVRDAIGEAEKEAAKLIGGIDSVILHYQEYGYEYLKQARTSPDALVQMALQLAFYRQHGRPCPTYESASTRLFLHGRTETVRSCSVDSLAFTRGFDDPSVVAQEKRALLKRALDAHVAYMKAASSGKGVDRHLLGLRCQIRDADEQAHATLFTDPAYVASMSFELSTSNMSPGDYFWGGFGAVVKHGYGINYAIGRRHVKFSMSAWNESDATDVQAMRGQISRAMTDIGQLLQQQ</sequence>
<comment type="similarity">
    <text evidence="1 5">Belongs to the carnitine/choline acetyltransferase family.</text>
</comment>
<keyword evidence="3 5" id="KW-0012">Acyltransferase</keyword>
<dbReference type="InterPro" id="IPR039551">
    <property type="entry name" value="Cho/carn_acyl_trans"/>
</dbReference>
<dbReference type="EMBL" id="KZ989325">
    <property type="protein sequence ID" value="RKP26829.1"/>
    <property type="molecule type" value="Genomic_DNA"/>
</dbReference>
<accession>A0A4V1J200</accession>
<dbReference type="Proteomes" id="UP000278143">
    <property type="component" value="Unassembled WGS sequence"/>
</dbReference>
<evidence type="ECO:0000259" key="6">
    <source>
        <dbReference type="Pfam" id="PF00755"/>
    </source>
</evidence>
<feature type="domain" description="Choline/carnitine acyltransferase" evidence="6">
    <location>
        <begin position="58"/>
        <end position="632"/>
    </location>
</feature>
<dbReference type="Gene3D" id="3.30.559.10">
    <property type="entry name" value="Chloramphenicol acetyltransferase-like domain"/>
    <property type="match status" value="1"/>
</dbReference>
<evidence type="ECO:0000256" key="2">
    <source>
        <dbReference type="ARBA" id="ARBA00022679"/>
    </source>
</evidence>
<dbReference type="OrthoDB" id="240216at2759"/>
<dbReference type="Gene3D" id="3.30.559.70">
    <property type="entry name" value="Choline/Carnitine o-acyltransferase, domain 2"/>
    <property type="match status" value="1"/>
</dbReference>
<protein>
    <submittedName>
        <fullName evidence="7">Acyltransferase ChoActase/COT/CPT</fullName>
    </submittedName>
</protein>
<name>A0A4V1J200_9FUNG</name>
<dbReference type="PROSITE" id="PS00440">
    <property type="entry name" value="ACYLTRANSF_C_2"/>
    <property type="match status" value="1"/>
</dbReference>
<evidence type="ECO:0000256" key="1">
    <source>
        <dbReference type="ARBA" id="ARBA00005232"/>
    </source>
</evidence>
<dbReference type="SUPFAM" id="SSF52777">
    <property type="entry name" value="CoA-dependent acyltransferases"/>
    <property type="match status" value="2"/>
</dbReference>
<evidence type="ECO:0000256" key="5">
    <source>
        <dbReference type="RuleBase" id="RU003801"/>
    </source>
</evidence>
<evidence type="ECO:0000313" key="8">
    <source>
        <dbReference type="Proteomes" id="UP000278143"/>
    </source>
</evidence>
<evidence type="ECO:0000256" key="3">
    <source>
        <dbReference type="ARBA" id="ARBA00023315"/>
    </source>
</evidence>
<reference evidence="8" key="1">
    <citation type="journal article" date="2018" name="Nat. Microbiol.">
        <title>Leveraging single-cell genomics to expand the fungal tree of life.</title>
        <authorList>
            <person name="Ahrendt S.R."/>
            <person name="Quandt C.A."/>
            <person name="Ciobanu D."/>
            <person name="Clum A."/>
            <person name="Salamov A."/>
            <person name="Andreopoulos B."/>
            <person name="Cheng J.F."/>
            <person name="Woyke T."/>
            <person name="Pelin A."/>
            <person name="Henrissat B."/>
            <person name="Reynolds N.K."/>
            <person name="Benny G.L."/>
            <person name="Smith M.E."/>
            <person name="James T.Y."/>
            <person name="Grigoriev I.V."/>
        </authorList>
    </citation>
    <scope>NUCLEOTIDE SEQUENCE [LARGE SCALE GENOMIC DNA]</scope>
    <source>
        <strain evidence="8">Benny S71-1</strain>
    </source>
</reference>
<evidence type="ECO:0000256" key="4">
    <source>
        <dbReference type="PIRSR" id="PIRSR600542-1"/>
    </source>
</evidence>
<dbReference type="PANTHER" id="PTHR22589">
    <property type="entry name" value="CARNITINE O-ACYLTRANSFERASE"/>
    <property type="match status" value="1"/>
</dbReference>
<proteinExistence type="inferred from homology"/>
<keyword evidence="2 5" id="KW-0808">Transferase</keyword>
<dbReference type="GO" id="GO:0016746">
    <property type="term" value="F:acyltransferase activity"/>
    <property type="evidence" value="ECO:0007669"/>
    <property type="project" value="UniProtKB-KW"/>
</dbReference>
<dbReference type="AlphaFoldDB" id="A0A4V1J200"/>
<gene>
    <name evidence="7" type="ORF">SYNPS1DRAFT_27492</name>
</gene>